<keyword evidence="2" id="KW-1185">Reference proteome</keyword>
<reference evidence="1" key="1">
    <citation type="submission" date="2022-06" db="EMBL/GenBank/DDBJ databases">
        <title>New cyanobacteria of genus Symplocastrum in benthos of Lake Baikal.</title>
        <authorList>
            <person name="Sorokovikova E."/>
            <person name="Tikhonova I."/>
            <person name="Krasnopeev A."/>
            <person name="Evseev P."/>
            <person name="Gladkikh A."/>
            <person name="Belykh O."/>
        </authorList>
    </citation>
    <scope>NUCLEOTIDE SEQUENCE</scope>
    <source>
        <strain evidence="1">BBK-W-15</strain>
    </source>
</reference>
<evidence type="ECO:0000313" key="2">
    <source>
        <dbReference type="Proteomes" id="UP001204953"/>
    </source>
</evidence>
<dbReference type="RefSeq" id="WP_254011471.1">
    <property type="nucleotide sequence ID" value="NZ_JAMZMM010000068.1"/>
</dbReference>
<protein>
    <submittedName>
        <fullName evidence="1">DUF4276 family protein</fullName>
    </submittedName>
</protein>
<organism evidence="1 2">
    <name type="scientific">Limnofasciculus baicalensis BBK-W-15</name>
    <dbReference type="NCBI Taxonomy" id="2699891"/>
    <lineage>
        <taxon>Bacteria</taxon>
        <taxon>Bacillati</taxon>
        <taxon>Cyanobacteriota</taxon>
        <taxon>Cyanophyceae</taxon>
        <taxon>Coleofasciculales</taxon>
        <taxon>Coleofasciculaceae</taxon>
        <taxon>Limnofasciculus</taxon>
        <taxon>Limnofasciculus baicalensis</taxon>
    </lineage>
</organism>
<comment type="caution">
    <text evidence="1">The sequence shown here is derived from an EMBL/GenBank/DDBJ whole genome shotgun (WGS) entry which is preliminary data.</text>
</comment>
<sequence>MPSVLIWTPESDYDRDAVTCISQKIVEYYGCQLTISSGTKQGFNDAARKPDGLKKAVDIYLKRNDLILFLIDGDSVKSQEQRRQEKNSLVNRIKAVVDSSAGKVLLILILQEIEAWLLVDCLGICCYFTKNPGIRENQDWIKFANKYQKGKTHLITEAELGGKNAKEYLEHFSQEILVKKNPNLKNKYKNLREMQYSEDKSTGIAKSIEINTETINRNESLEQFARCLHQLAKNN</sequence>
<evidence type="ECO:0000313" key="1">
    <source>
        <dbReference type="EMBL" id="MCP2728676.1"/>
    </source>
</evidence>
<name>A0AAE3GRM3_9CYAN</name>
<dbReference type="EMBL" id="JAMZMM010000068">
    <property type="protein sequence ID" value="MCP2728676.1"/>
    <property type="molecule type" value="Genomic_DNA"/>
</dbReference>
<accession>A0AAE3GRM3</accession>
<proteinExistence type="predicted"/>
<dbReference type="AlphaFoldDB" id="A0AAE3GRM3"/>
<dbReference type="Proteomes" id="UP001204953">
    <property type="component" value="Unassembled WGS sequence"/>
</dbReference>
<gene>
    <name evidence="1" type="ORF">NJ959_09355</name>
</gene>